<dbReference type="AlphaFoldDB" id="A0A6A6WEA4"/>
<dbReference type="GeneID" id="54481636"/>
<proteinExistence type="predicted"/>
<keyword evidence="1" id="KW-0472">Membrane</keyword>
<dbReference type="EMBL" id="ML996569">
    <property type="protein sequence ID" value="KAF2759451.1"/>
    <property type="molecule type" value="Genomic_DNA"/>
</dbReference>
<evidence type="ECO:0000313" key="3">
    <source>
        <dbReference type="Proteomes" id="UP000799437"/>
    </source>
</evidence>
<feature type="transmembrane region" description="Helical" evidence="1">
    <location>
        <begin position="76"/>
        <end position="96"/>
    </location>
</feature>
<dbReference type="RefSeq" id="XP_033601902.1">
    <property type="nucleotide sequence ID" value="XM_033740582.1"/>
</dbReference>
<feature type="transmembrane region" description="Helical" evidence="1">
    <location>
        <begin position="157"/>
        <end position="177"/>
    </location>
</feature>
<evidence type="ECO:0000256" key="1">
    <source>
        <dbReference type="SAM" id="Phobius"/>
    </source>
</evidence>
<dbReference type="Proteomes" id="UP000799437">
    <property type="component" value="Unassembled WGS sequence"/>
</dbReference>
<feature type="transmembrane region" description="Helical" evidence="1">
    <location>
        <begin position="46"/>
        <end position="64"/>
    </location>
</feature>
<keyword evidence="1" id="KW-0812">Transmembrane</keyword>
<organism evidence="2 3">
    <name type="scientific">Pseudovirgaria hyperparasitica</name>
    <dbReference type="NCBI Taxonomy" id="470096"/>
    <lineage>
        <taxon>Eukaryota</taxon>
        <taxon>Fungi</taxon>
        <taxon>Dikarya</taxon>
        <taxon>Ascomycota</taxon>
        <taxon>Pezizomycotina</taxon>
        <taxon>Dothideomycetes</taxon>
        <taxon>Dothideomycetes incertae sedis</taxon>
        <taxon>Acrospermales</taxon>
        <taxon>Acrospermaceae</taxon>
        <taxon>Pseudovirgaria</taxon>
    </lineage>
</organism>
<accession>A0A6A6WEA4</accession>
<sequence>MPSTRLRRAFAYPTDDLQDTSHHDLDEEEQEQLITSLQSQDDSSTTFYTTAFVAIPLFSALAHLPSLYRPSSASSFLSAILAISSLLASAYILYFLPLVPAEKRRALAGGLRLGKWAEDDDGPINRHIVALNGALSTVLGLRAFVEGRRTGWAEGEGLLGVLPLVIYLLIVLVRWHLKPIDIEGLEKMRYGYKGA</sequence>
<keyword evidence="1" id="KW-1133">Transmembrane helix</keyword>
<gene>
    <name evidence="2" type="ORF">EJ05DRAFT_298615</name>
</gene>
<keyword evidence="3" id="KW-1185">Reference proteome</keyword>
<protein>
    <submittedName>
        <fullName evidence="2">Uncharacterized protein</fullName>
    </submittedName>
</protein>
<dbReference type="OrthoDB" id="3358048at2759"/>
<name>A0A6A6WEA4_9PEZI</name>
<evidence type="ECO:0000313" key="2">
    <source>
        <dbReference type="EMBL" id="KAF2759451.1"/>
    </source>
</evidence>
<reference evidence="2" key="1">
    <citation type="journal article" date="2020" name="Stud. Mycol.">
        <title>101 Dothideomycetes genomes: a test case for predicting lifestyles and emergence of pathogens.</title>
        <authorList>
            <person name="Haridas S."/>
            <person name="Albert R."/>
            <person name="Binder M."/>
            <person name="Bloem J."/>
            <person name="Labutti K."/>
            <person name="Salamov A."/>
            <person name="Andreopoulos B."/>
            <person name="Baker S."/>
            <person name="Barry K."/>
            <person name="Bills G."/>
            <person name="Bluhm B."/>
            <person name="Cannon C."/>
            <person name="Castanera R."/>
            <person name="Culley D."/>
            <person name="Daum C."/>
            <person name="Ezra D."/>
            <person name="Gonzalez J."/>
            <person name="Henrissat B."/>
            <person name="Kuo A."/>
            <person name="Liang C."/>
            <person name="Lipzen A."/>
            <person name="Lutzoni F."/>
            <person name="Magnuson J."/>
            <person name="Mondo S."/>
            <person name="Nolan M."/>
            <person name="Ohm R."/>
            <person name="Pangilinan J."/>
            <person name="Park H.-J."/>
            <person name="Ramirez L."/>
            <person name="Alfaro M."/>
            <person name="Sun H."/>
            <person name="Tritt A."/>
            <person name="Yoshinaga Y."/>
            <person name="Zwiers L.-H."/>
            <person name="Turgeon B."/>
            <person name="Goodwin S."/>
            <person name="Spatafora J."/>
            <person name="Crous P."/>
            <person name="Grigoriev I."/>
        </authorList>
    </citation>
    <scope>NUCLEOTIDE SEQUENCE</scope>
    <source>
        <strain evidence="2">CBS 121739</strain>
    </source>
</reference>